<dbReference type="AlphaFoldDB" id="A0A2M4DBZ6"/>
<reference evidence="1" key="1">
    <citation type="submission" date="2018-01" db="EMBL/GenBank/DDBJ databases">
        <title>An insight into the sialome of Amazonian anophelines.</title>
        <authorList>
            <person name="Ribeiro J.M."/>
            <person name="Scarpassa V."/>
            <person name="Calvo E."/>
        </authorList>
    </citation>
    <scope>NUCLEOTIDE SEQUENCE</scope>
</reference>
<accession>A0A2M4DBZ6</accession>
<sequence length="78" mass="8519">MFFAGMIIRLVMREIEVPCSVADQLICGNPRKYSFIAKIGATDPPRPGSRARSVDSRRNQFTISLAGDGSKSVSEMLA</sequence>
<protein>
    <submittedName>
        <fullName evidence="1">Uncharacterized protein</fullName>
    </submittedName>
</protein>
<name>A0A2M4DBZ6_ANODA</name>
<organism evidence="1">
    <name type="scientific">Anopheles darlingi</name>
    <name type="common">Mosquito</name>
    <dbReference type="NCBI Taxonomy" id="43151"/>
    <lineage>
        <taxon>Eukaryota</taxon>
        <taxon>Metazoa</taxon>
        <taxon>Ecdysozoa</taxon>
        <taxon>Arthropoda</taxon>
        <taxon>Hexapoda</taxon>
        <taxon>Insecta</taxon>
        <taxon>Pterygota</taxon>
        <taxon>Neoptera</taxon>
        <taxon>Endopterygota</taxon>
        <taxon>Diptera</taxon>
        <taxon>Nematocera</taxon>
        <taxon>Culicoidea</taxon>
        <taxon>Culicidae</taxon>
        <taxon>Anophelinae</taxon>
        <taxon>Anopheles</taxon>
    </lineage>
</organism>
<dbReference type="EMBL" id="GGFL01010924">
    <property type="protein sequence ID" value="MBW75102.1"/>
    <property type="molecule type" value="Transcribed_RNA"/>
</dbReference>
<proteinExistence type="predicted"/>
<evidence type="ECO:0000313" key="1">
    <source>
        <dbReference type="EMBL" id="MBW75102.1"/>
    </source>
</evidence>